<keyword evidence="2" id="KW-1185">Reference proteome</keyword>
<dbReference type="EMBL" id="CP007264">
    <property type="protein sequence ID" value="AHL22793.1"/>
    <property type="molecule type" value="Genomic_DNA"/>
</dbReference>
<organism evidence="1 2">
    <name type="scientific">Thermococcus nautili</name>
    <dbReference type="NCBI Taxonomy" id="195522"/>
    <lineage>
        <taxon>Archaea</taxon>
        <taxon>Methanobacteriati</taxon>
        <taxon>Methanobacteriota</taxon>
        <taxon>Thermococci</taxon>
        <taxon>Thermococcales</taxon>
        <taxon>Thermococcaceae</taxon>
        <taxon>Thermococcus</taxon>
    </lineage>
</organism>
<dbReference type="AlphaFoldDB" id="W8NU64"/>
<dbReference type="Proteomes" id="UP000019434">
    <property type="component" value="Chromosome"/>
</dbReference>
<dbReference type="HOGENOM" id="CLU_3323185_0_0_2"/>
<reference evidence="1 2" key="1">
    <citation type="submission" date="2014-02" db="EMBL/GenBank/DDBJ databases">
        <title>Genome Sequence of an Hyperthermophilic Archaeon, Thermococcus nautili 30-1, producing viral vesicles.</title>
        <authorList>
            <person name="Oberto J."/>
            <person name="Gaudin M."/>
            <person name="Cossu M."/>
            <person name="Gorlas A."/>
            <person name="Slesarev A."/>
            <person name="Marguet E."/>
            <person name="Forterre P."/>
        </authorList>
    </citation>
    <scope>NUCLEOTIDE SEQUENCE [LARGE SCALE GENOMIC DNA]</scope>
    <source>
        <strain evidence="1 2">30-1</strain>
    </source>
</reference>
<evidence type="ECO:0000313" key="2">
    <source>
        <dbReference type="Proteomes" id="UP000019434"/>
    </source>
</evidence>
<proteinExistence type="predicted"/>
<dbReference type="STRING" id="195522.BD01_1176"/>
<sequence length="38" mass="4606">MRRLELVKRDNLVRVGKFLQERRGRKRQKESVLGRGQI</sequence>
<evidence type="ECO:0000313" key="1">
    <source>
        <dbReference type="EMBL" id="AHL22793.1"/>
    </source>
</evidence>
<accession>W8NU64</accession>
<protein>
    <submittedName>
        <fullName evidence="1">Uncharacterized protein</fullName>
    </submittedName>
</protein>
<gene>
    <name evidence="1" type="ORF">BD01_1176</name>
</gene>
<name>W8NU64_9EURY</name>
<dbReference type="KEGG" id="tnu:BD01_1176"/>